<dbReference type="AlphaFoldDB" id="Q72AE8"/>
<dbReference type="PaxDb" id="882-DVU_2047"/>
<reference evidence="1 2" key="1">
    <citation type="journal article" date="2004" name="Nat. Biotechnol.">
        <title>The genome sequence of the anaerobic, sulfate-reducing bacterium Desulfovibrio vulgaris Hildenborough.</title>
        <authorList>
            <person name="Heidelberg J.F."/>
            <person name="Seshadri R."/>
            <person name="Haveman S.A."/>
            <person name="Hemme C.L."/>
            <person name="Paulsen I.T."/>
            <person name="Kolonay J.F."/>
            <person name="Eisen J.A."/>
            <person name="Ward N."/>
            <person name="Methe B."/>
            <person name="Brinkac L.M."/>
            <person name="Daugherty S.C."/>
            <person name="Deboy R.T."/>
            <person name="Dodson R.J."/>
            <person name="Durkin A.S."/>
            <person name="Madupu R."/>
            <person name="Nelson W.C."/>
            <person name="Sullivan S.A."/>
            <person name="Fouts D."/>
            <person name="Haft D.H."/>
            <person name="Selengut J."/>
            <person name="Peterson J.D."/>
            <person name="Davidsen T.M."/>
            <person name="Zafar N."/>
            <person name="Zhou L."/>
            <person name="Radune D."/>
            <person name="Dimitrov G."/>
            <person name="Hance M."/>
            <person name="Tran K."/>
            <person name="Khouri H."/>
            <person name="Gill J."/>
            <person name="Utterback T.R."/>
            <person name="Feldblyum T.V."/>
            <person name="Wall J.D."/>
            <person name="Voordouw G."/>
            <person name="Fraser C.M."/>
        </authorList>
    </citation>
    <scope>NUCLEOTIDE SEQUENCE [LARGE SCALE GENOMIC DNA]</scope>
    <source>
        <strain evidence="2">ATCC 29579 / DSM 644 / NCIMB 8303 / VKM B-1760 / Hildenborough</strain>
    </source>
</reference>
<keyword evidence="2" id="KW-1185">Reference proteome</keyword>
<accession>Q72AE8</accession>
<dbReference type="EnsemblBacteria" id="AAS96522">
    <property type="protein sequence ID" value="AAS96522"/>
    <property type="gene ID" value="DVU_2047"/>
</dbReference>
<organism evidence="1 2">
    <name type="scientific">Nitratidesulfovibrio vulgaris (strain ATCC 29579 / DSM 644 / CCUG 34227 / NCIMB 8303 / VKM B-1760 / Hildenborough)</name>
    <name type="common">Desulfovibrio vulgaris</name>
    <dbReference type="NCBI Taxonomy" id="882"/>
    <lineage>
        <taxon>Bacteria</taxon>
        <taxon>Pseudomonadati</taxon>
        <taxon>Thermodesulfobacteriota</taxon>
        <taxon>Desulfovibrionia</taxon>
        <taxon>Desulfovibrionales</taxon>
        <taxon>Desulfovibrionaceae</taxon>
        <taxon>Nitratidesulfovibrio</taxon>
    </lineage>
</organism>
<dbReference type="Proteomes" id="UP000002194">
    <property type="component" value="Chromosome"/>
</dbReference>
<dbReference type="HOGENOM" id="CLU_3042806_0_0_7"/>
<dbReference type="KEGG" id="dvu:DVU_2047"/>
<proteinExistence type="predicted"/>
<name>Q72AE8_NITV2</name>
<protein>
    <submittedName>
        <fullName evidence="1">Uncharacterized protein</fullName>
    </submittedName>
</protein>
<evidence type="ECO:0000313" key="1">
    <source>
        <dbReference type="EMBL" id="AAS96522.1"/>
    </source>
</evidence>
<evidence type="ECO:0000313" key="2">
    <source>
        <dbReference type="Proteomes" id="UP000002194"/>
    </source>
</evidence>
<gene>
    <name evidence="1" type="ordered locus">DVU_2047</name>
</gene>
<dbReference type="EMBL" id="AE017285">
    <property type="protein sequence ID" value="AAS96522.1"/>
    <property type="molecule type" value="Genomic_DNA"/>
</dbReference>
<sequence length="54" mass="6038">MRTEDLTCQSCPLSAPPAWIFSGLLEIAPQDTGYMHEETLLRVDLSPMRRSVSS</sequence>